<keyword evidence="1" id="KW-0812">Transmembrane</keyword>
<dbReference type="AlphaFoldDB" id="A0A484MNX4"/>
<organism evidence="2 3">
    <name type="scientific">Cuscuta campestris</name>
    <dbReference type="NCBI Taxonomy" id="132261"/>
    <lineage>
        <taxon>Eukaryota</taxon>
        <taxon>Viridiplantae</taxon>
        <taxon>Streptophyta</taxon>
        <taxon>Embryophyta</taxon>
        <taxon>Tracheophyta</taxon>
        <taxon>Spermatophyta</taxon>
        <taxon>Magnoliopsida</taxon>
        <taxon>eudicotyledons</taxon>
        <taxon>Gunneridae</taxon>
        <taxon>Pentapetalae</taxon>
        <taxon>asterids</taxon>
        <taxon>lamiids</taxon>
        <taxon>Solanales</taxon>
        <taxon>Convolvulaceae</taxon>
        <taxon>Cuscuteae</taxon>
        <taxon>Cuscuta</taxon>
        <taxon>Cuscuta subgen. Grammica</taxon>
        <taxon>Cuscuta sect. Cleistogrammica</taxon>
    </lineage>
</organism>
<keyword evidence="3" id="KW-1185">Reference proteome</keyword>
<proteinExistence type="predicted"/>
<dbReference type="EMBL" id="OOIL02004034">
    <property type="protein sequence ID" value="VFQ90179.1"/>
    <property type="molecule type" value="Genomic_DNA"/>
</dbReference>
<evidence type="ECO:0000313" key="2">
    <source>
        <dbReference type="EMBL" id="VFQ90179.1"/>
    </source>
</evidence>
<reference evidence="2 3" key="1">
    <citation type="submission" date="2018-04" db="EMBL/GenBank/DDBJ databases">
        <authorList>
            <person name="Vogel A."/>
        </authorList>
    </citation>
    <scope>NUCLEOTIDE SEQUENCE [LARGE SCALE GENOMIC DNA]</scope>
</reference>
<dbReference type="Proteomes" id="UP000595140">
    <property type="component" value="Unassembled WGS sequence"/>
</dbReference>
<keyword evidence="1" id="KW-1133">Transmembrane helix</keyword>
<feature type="transmembrane region" description="Helical" evidence="1">
    <location>
        <begin position="38"/>
        <end position="56"/>
    </location>
</feature>
<evidence type="ECO:0000256" key="1">
    <source>
        <dbReference type="SAM" id="Phobius"/>
    </source>
</evidence>
<accession>A0A484MNX4</accession>
<keyword evidence="1" id="KW-0472">Membrane</keyword>
<evidence type="ECO:0000313" key="3">
    <source>
        <dbReference type="Proteomes" id="UP000595140"/>
    </source>
</evidence>
<name>A0A484MNX4_9ASTE</name>
<gene>
    <name evidence="2" type="ORF">CCAM_LOCUS31955</name>
</gene>
<sequence length="163" mass="19221">MESSSPGLPISELFVGASLINWAEIEGIQPRGYCSLEILQVLIDLFFGFFWLNFLMDYGRLAMLFLNLVLDFQSNQDFLEVNPIMGICELFIITHTHRFVHSPWVPYFEFFLETFVLKKQDEYEEYPLPKHDSWKGSLPLIQMTWLRLKDLQACLLYANVYHK</sequence>
<protein>
    <submittedName>
        <fullName evidence="2">Uncharacterized protein</fullName>
    </submittedName>
</protein>